<name>A0ABQ3XPI7_9ACTN</name>
<protein>
    <submittedName>
        <fullName evidence="2">Uncharacterized protein</fullName>
    </submittedName>
</protein>
<dbReference type="Proteomes" id="UP000612282">
    <property type="component" value="Unassembled WGS sequence"/>
</dbReference>
<accession>A0ABQ3XPI7</accession>
<dbReference type="EMBL" id="BOMG01000108">
    <property type="protein sequence ID" value="GID60422.1"/>
    <property type="molecule type" value="Genomic_DNA"/>
</dbReference>
<organism evidence="2 3">
    <name type="scientific">Actinoplanes couchii</name>
    <dbReference type="NCBI Taxonomy" id="403638"/>
    <lineage>
        <taxon>Bacteria</taxon>
        <taxon>Bacillati</taxon>
        <taxon>Actinomycetota</taxon>
        <taxon>Actinomycetes</taxon>
        <taxon>Micromonosporales</taxon>
        <taxon>Micromonosporaceae</taxon>
        <taxon>Actinoplanes</taxon>
    </lineage>
</organism>
<evidence type="ECO:0000313" key="3">
    <source>
        <dbReference type="Proteomes" id="UP000612282"/>
    </source>
</evidence>
<dbReference type="RefSeq" id="WP_203807426.1">
    <property type="nucleotide sequence ID" value="NZ_BAAAQE010000112.1"/>
</dbReference>
<sequence length="253" mass="28500">MGGSLRVTGSWQRWWWAGLRILMIGGWLVAVAVNWWVAPRPATYEQARADIAARDVVAFRWGERWDSDARRWFGNDTLYSSNRIGPLFSWRTGDGRVHWVDADSANPDMAPMSDEDVQLYSGAGTTALSREIQDAGLGERRDTDIFVFGNLLGTIGAVVYLLFLAVLVAGPAPALGTRWYWFWLNFLTPYGLGVIFWTLRERPWTDRPPPDPGTPRDRWPLGLLTGLVLSVTIPLALQLLTWIVGDRWFPAAP</sequence>
<feature type="transmembrane region" description="Helical" evidence="1">
    <location>
        <begin position="219"/>
        <end position="244"/>
    </location>
</feature>
<comment type="caution">
    <text evidence="2">The sequence shown here is derived from an EMBL/GenBank/DDBJ whole genome shotgun (WGS) entry which is preliminary data.</text>
</comment>
<feature type="transmembrane region" description="Helical" evidence="1">
    <location>
        <begin position="180"/>
        <end position="199"/>
    </location>
</feature>
<keyword evidence="1" id="KW-0472">Membrane</keyword>
<keyword evidence="1" id="KW-1133">Transmembrane helix</keyword>
<feature type="transmembrane region" description="Helical" evidence="1">
    <location>
        <begin position="145"/>
        <end position="168"/>
    </location>
</feature>
<evidence type="ECO:0000256" key="1">
    <source>
        <dbReference type="SAM" id="Phobius"/>
    </source>
</evidence>
<reference evidence="2 3" key="1">
    <citation type="submission" date="2021-01" db="EMBL/GenBank/DDBJ databases">
        <title>Whole genome shotgun sequence of Actinoplanes couchii NBRC 106145.</title>
        <authorList>
            <person name="Komaki H."/>
            <person name="Tamura T."/>
        </authorList>
    </citation>
    <scope>NUCLEOTIDE SEQUENCE [LARGE SCALE GENOMIC DNA]</scope>
    <source>
        <strain evidence="2 3">NBRC 106145</strain>
    </source>
</reference>
<gene>
    <name evidence="2" type="ORF">Aco03nite_088260</name>
</gene>
<keyword evidence="3" id="KW-1185">Reference proteome</keyword>
<proteinExistence type="predicted"/>
<feature type="transmembrane region" description="Helical" evidence="1">
    <location>
        <begin position="14"/>
        <end position="38"/>
    </location>
</feature>
<keyword evidence="1" id="KW-0812">Transmembrane</keyword>
<evidence type="ECO:0000313" key="2">
    <source>
        <dbReference type="EMBL" id="GID60422.1"/>
    </source>
</evidence>